<dbReference type="RefSeq" id="WP_062952874.1">
    <property type="nucleotide sequence ID" value="NZ_CP136684.1"/>
</dbReference>
<comment type="similarity">
    <text evidence="1">Belongs to the type III secretion exporter family.</text>
</comment>
<protein>
    <submittedName>
        <fullName evidence="3">Flagellar biosynthesis protein FlhB</fullName>
    </submittedName>
</protein>
<dbReference type="Proteomes" id="UP000076335">
    <property type="component" value="Unassembled WGS sequence"/>
</dbReference>
<dbReference type="Gene3D" id="3.40.1690.10">
    <property type="entry name" value="secretion proteins EscU"/>
    <property type="match status" value="1"/>
</dbReference>
<accession>A0A154L2L7</accession>
<dbReference type="OrthoDB" id="5244399at2"/>
<name>A0A154L2L7_9PROT</name>
<reference evidence="3 4" key="1">
    <citation type="submission" date="2015-12" db="EMBL/GenBank/DDBJ databases">
        <title>Genome sequence of Thalassospira lucentensis MCCC 1A02072.</title>
        <authorList>
            <person name="Lu L."/>
            <person name="Lai Q."/>
            <person name="Shao Z."/>
            <person name="Qian P."/>
        </authorList>
    </citation>
    <scope>NUCLEOTIDE SEQUENCE [LARGE SCALE GENOMIC DNA]</scope>
    <source>
        <strain evidence="3 4">MCCC 1A02072</strain>
    </source>
</reference>
<feature type="compositionally biased region" description="Basic and acidic residues" evidence="2">
    <location>
        <begin position="133"/>
        <end position="142"/>
    </location>
</feature>
<organism evidence="3 4">
    <name type="scientific">Thalassospira lucentensis</name>
    <dbReference type="NCBI Taxonomy" id="168935"/>
    <lineage>
        <taxon>Bacteria</taxon>
        <taxon>Pseudomonadati</taxon>
        <taxon>Pseudomonadota</taxon>
        <taxon>Alphaproteobacteria</taxon>
        <taxon>Rhodospirillales</taxon>
        <taxon>Thalassospiraceae</taxon>
        <taxon>Thalassospira</taxon>
    </lineage>
</organism>
<dbReference type="InterPro" id="IPR029025">
    <property type="entry name" value="T3SS_substrate_exporter_C"/>
</dbReference>
<dbReference type="SUPFAM" id="SSF160544">
    <property type="entry name" value="EscU C-terminal domain-like"/>
    <property type="match status" value="1"/>
</dbReference>
<comment type="caution">
    <text evidence="3">The sequence shown here is derived from an EMBL/GenBank/DDBJ whole genome shotgun (WGS) entry which is preliminary data.</text>
</comment>
<sequence>MTGNRPKVDITDPREIRTENLAAPGSNDQKAVALSYAHGRDNAPILSAKGEGSVAEQILQLAFANGIKVRKDSDLAEILMAVDVDSEIPLEAFAAVAEILNYIYRINRIYGDPAKKRPTTSNIDQVSANSFADRNREDPNEP</sequence>
<dbReference type="PANTHER" id="PTHR30531:SF12">
    <property type="entry name" value="FLAGELLAR BIOSYNTHETIC PROTEIN FLHB"/>
    <property type="match status" value="1"/>
</dbReference>
<feature type="compositionally biased region" description="Polar residues" evidence="2">
    <location>
        <begin position="119"/>
        <end position="132"/>
    </location>
</feature>
<dbReference type="PANTHER" id="PTHR30531">
    <property type="entry name" value="FLAGELLAR BIOSYNTHETIC PROTEIN FLHB"/>
    <property type="match status" value="1"/>
</dbReference>
<keyword evidence="3" id="KW-0966">Cell projection</keyword>
<dbReference type="GO" id="GO:0009306">
    <property type="term" value="P:protein secretion"/>
    <property type="evidence" value="ECO:0007669"/>
    <property type="project" value="InterPro"/>
</dbReference>
<dbReference type="GO" id="GO:0005886">
    <property type="term" value="C:plasma membrane"/>
    <property type="evidence" value="ECO:0007669"/>
    <property type="project" value="TreeGrafter"/>
</dbReference>
<proteinExistence type="inferred from homology"/>
<dbReference type="EMBL" id="LPVY01000021">
    <property type="protein sequence ID" value="KZB62299.1"/>
    <property type="molecule type" value="Genomic_DNA"/>
</dbReference>
<evidence type="ECO:0000256" key="1">
    <source>
        <dbReference type="ARBA" id="ARBA00010690"/>
    </source>
</evidence>
<gene>
    <name evidence="3" type="ORF">AUP42_04975</name>
</gene>
<evidence type="ECO:0000313" key="3">
    <source>
        <dbReference type="EMBL" id="KZB62299.1"/>
    </source>
</evidence>
<dbReference type="InterPro" id="IPR006135">
    <property type="entry name" value="T3SS_substrate_exporter"/>
</dbReference>
<feature type="region of interest" description="Disordered" evidence="2">
    <location>
        <begin position="112"/>
        <end position="142"/>
    </location>
</feature>
<dbReference type="Pfam" id="PF01312">
    <property type="entry name" value="Bac_export_2"/>
    <property type="match status" value="1"/>
</dbReference>
<keyword evidence="3" id="KW-0282">Flagellum</keyword>
<evidence type="ECO:0000256" key="2">
    <source>
        <dbReference type="SAM" id="MobiDB-lite"/>
    </source>
</evidence>
<evidence type="ECO:0000313" key="4">
    <source>
        <dbReference type="Proteomes" id="UP000076335"/>
    </source>
</evidence>
<keyword evidence="3" id="KW-0969">Cilium</keyword>
<dbReference type="AlphaFoldDB" id="A0A154L2L7"/>